<sequence>MRPGFLERLWSKTWFLPLLLFCNLYIAIEPVLIYLHTRGLIDLSVFITIIERHEKILGTIYDTTSPIIAPIIYGFLTKCRLRDSKFTFMRNVTFGWAFIANGLVAHRDCVPDDQKRILRFMKGTNGCSEPVLIIVSMLAVNLVFLDGWRWDVGVIDWLSGGHSEDDKLGAKPETLGEKENSRGKDLVGDMEKQSSLQDGI</sequence>
<organism evidence="3 4">
    <name type="scientific">Hyaloscypha variabilis (strain UAMH 11265 / GT02V1 / F)</name>
    <name type="common">Meliniomyces variabilis</name>
    <dbReference type="NCBI Taxonomy" id="1149755"/>
    <lineage>
        <taxon>Eukaryota</taxon>
        <taxon>Fungi</taxon>
        <taxon>Dikarya</taxon>
        <taxon>Ascomycota</taxon>
        <taxon>Pezizomycotina</taxon>
        <taxon>Leotiomycetes</taxon>
        <taxon>Helotiales</taxon>
        <taxon>Hyaloscyphaceae</taxon>
        <taxon>Hyaloscypha</taxon>
        <taxon>Hyaloscypha variabilis</taxon>
    </lineage>
</organism>
<keyword evidence="2" id="KW-0472">Membrane</keyword>
<feature type="transmembrane region" description="Helical" evidence="2">
    <location>
        <begin position="14"/>
        <end position="35"/>
    </location>
</feature>
<feature type="region of interest" description="Disordered" evidence="1">
    <location>
        <begin position="165"/>
        <end position="200"/>
    </location>
</feature>
<evidence type="ECO:0000256" key="1">
    <source>
        <dbReference type="SAM" id="MobiDB-lite"/>
    </source>
</evidence>
<keyword evidence="2" id="KW-1133">Transmembrane helix</keyword>
<dbReference type="Proteomes" id="UP000235786">
    <property type="component" value="Unassembled WGS sequence"/>
</dbReference>
<proteinExistence type="predicted"/>
<keyword evidence="2" id="KW-0812">Transmembrane</keyword>
<evidence type="ECO:0000256" key="2">
    <source>
        <dbReference type="SAM" id="Phobius"/>
    </source>
</evidence>
<dbReference type="EMBL" id="KZ613949">
    <property type="protein sequence ID" value="PMD37457.1"/>
    <property type="molecule type" value="Genomic_DNA"/>
</dbReference>
<feature type="compositionally biased region" description="Basic and acidic residues" evidence="1">
    <location>
        <begin position="165"/>
        <end position="192"/>
    </location>
</feature>
<name>A0A2J6RG09_HYAVF</name>
<dbReference type="OrthoDB" id="10280912at2759"/>
<evidence type="ECO:0000313" key="4">
    <source>
        <dbReference type="Proteomes" id="UP000235786"/>
    </source>
</evidence>
<accession>A0A2J6RG09</accession>
<protein>
    <submittedName>
        <fullName evidence="3">Uncharacterized protein</fullName>
    </submittedName>
</protein>
<reference evidence="3 4" key="1">
    <citation type="submission" date="2016-04" db="EMBL/GenBank/DDBJ databases">
        <title>A degradative enzymes factory behind the ericoid mycorrhizal symbiosis.</title>
        <authorList>
            <consortium name="DOE Joint Genome Institute"/>
            <person name="Martino E."/>
            <person name="Morin E."/>
            <person name="Grelet G."/>
            <person name="Kuo A."/>
            <person name="Kohler A."/>
            <person name="Daghino S."/>
            <person name="Barry K."/>
            <person name="Choi C."/>
            <person name="Cichocki N."/>
            <person name="Clum A."/>
            <person name="Copeland A."/>
            <person name="Hainaut M."/>
            <person name="Haridas S."/>
            <person name="Labutti K."/>
            <person name="Lindquist E."/>
            <person name="Lipzen A."/>
            <person name="Khouja H.-R."/>
            <person name="Murat C."/>
            <person name="Ohm R."/>
            <person name="Olson A."/>
            <person name="Spatafora J."/>
            <person name="Veneault-Fourrey C."/>
            <person name="Henrissat B."/>
            <person name="Grigoriev I."/>
            <person name="Martin F."/>
            <person name="Perotto S."/>
        </authorList>
    </citation>
    <scope>NUCLEOTIDE SEQUENCE [LARGE SCALE GENOMIC DNA]</scope>
    <source>
        <strain evidence="3 4">F</strain>
    </source>
</reference>
<feature type="transmembrane region" description="Helical" evidence="2">
    <location>
        <begin position="56"/>
        <end position="76"/>
    </location>
</feature>
<gene>
    <name evidence="3" type="ORF">L207DRAFT_636150</name>
</gene>
<keyword evidence="4" id="KW-1185">Reference proteome</keyword>
<dbReference type="AlphaFoldDB" id="A0A2J6RG09"/>
<evidence type="ECO:0000313" key="3">
    <source>
        <dbReference type="EMBL" id="PMD37457.1"/>
    </source>
</evidence>
<feature type="transmembrane region" description="Helical" evidence="2">
    <location>
        <begin position="127"/>
        <end position="145"/>
    </location>
</feature>
<feature type="transmembrane region" description="Helical" evidence="2">
    <location>
        <begin position="88"/>
        <end position="106"/>
    </location>
</feature>